<comment type="caution">
    <text evidence="7">The sequence shown here is derived from an EMBL/GenBank/DDBJ whole genome shotgun (WGS) entry which is preliminary data.</text>
</comment>
<evidence type="ECO:0000256" key="6">
    <source>
        <dbReference type="NCBIfam" id="TIGR00152"/>
    </source>
</evidence>
<keyword evidence="5 7" id="KW-0418">Kinase</keyword>
<reference evidence="8" key="1">
    <citation type="journal article" date="2019" name="Int. J. Syst. Evol. Microbiol.">
        <title>The Global Catalogue of Microorganisms (GCM) 10K type strain sequencing project: providing services to taxonomists for standard genome sequencing and annotation.</title>
        <authorList>
            <consortium name="The Broad Institute Genomics Platform"/>
            <consortium name="The Broad Institute Genome Sequencing Center for Infectious Disease"/>
            <person name="Wu L."/>
            <person name="Ma J."/>
        </authorList>
    </citation>
    <scope>NUCLEOTIDE SEQUENCE [LARGE SCALE GENOMIC DNA]</scope>
    <source>
        <strain evidence="8">CGMCC 1.15341</strain>
    </source>
</reference>
<comment type="subcellular location">
    <subcellularLocation>
        <location evidence="5">Cytoplasm</location>
    </subcellularLocation>
</comment>
<dbReference type="PANTHER" id="PTHR10695">
    <property type="entry name" value="DEPHOSPHO-COA KINASE-RELATED"/>
    <property type="match status" value="1"/>
</dbReference>
<comment type="similarity">
    <text evidence="1 5">Belongs to the CoaE family.</text>
</comment>
<protein>
    <recommendedName>
        <fullName evidence="5 6">Dephospho-CoA kinase</fullName>
        <ecNumber evidence="5 6">2.7.1.24</ecNumber>
    </recommendedName>
    <alternativeName>
        <fullName evidence="5">Dephosphocoenzyme A kinase</fullName>
    </alternativeName>
</protein>
<comment type="function">
    <text evidence="5">Catalyzes the phosphorylation of the 3'-hydroxyl group of dephosphocoenzyme A to form coenzyme A.</text>
</comment>
<keyword evidence="2 5" id="KW-0547">Nucleotide-binding</keyword>
<evidence type="ECO:0000256" key="1">
    <source>
        <dbReference type="ARBA" id="ARBA00009018"/>
    </source>
</evidence>
<dbReference type="EMBL" id="BMIJ01000002">
    <property type="protein sequence ID" value="GGB87584.1"/>
    <property type="molecule type" value="Genomic_DNA"/>
</dbReference>
<evidence type="ECO:0000256" key="4">
    <source>
        <dbReference type="ARBA" id="ARBA00022993"/>
    </source>
</evidence>
<dbReference type="HAMAP" id="MF_00376">
    <property type="entry name" value="Dephospho_CoA_kinase"/>
    <property type="match status" value="1"/>
</dbReference>
<keyword evidence="5" id="KW-0963">Cytoplasm</keyword>
<dbReference type="NCBIfam" id="TIGR00152">
    <property type="entry name" value="dephospho-CoA kinase"/>
    <property type="match status" value="1"/>
</dbReference>
<comment type="catalytic activity">
    <reaction evidence="5">
        <text>3'-dephospho-CoA + ATP = ADP + CoA + H(+)</text>
        <dbReference type="Rhea" id="RHEA:18245"/>
        <dbReference type="ChEBI" id="CHEBI:15378"/>
        <dbReference type="ChEBI" id="CHEBI:30616"/>
        <dbReference type="ChEBI" id="CHEBI:57287"/>
        <dbReference type="ChEBI" id="CHEBI:57328"/>
        <dbReference type="ChEBI" id="CHEBI:456216"/>
        <dbReference type="EC" id="2.7.1.24"/>
    </reaction>
</comment>
<sequence length="200" mass="21629">MSAPLKVGLTGGIGSGKSAATALFAELGVPIIDADLIAREVVQPGEPALNCIAEHFGTDILMSDGGLNRACLREIIFNDSSEKAWLEGLLHPLIRDRIIERMSQSGAVYLILVSPLLIESGQAQLVEQVIVVDVDEQTQVERTLARDAVDREQVERILAAQMSRQARCARADYLIDNSGDLAALRAQVERVHHALLKQAG</sequence>
<name>A0ABQ1KA05_9GAMM</name>
<keyword evidence="4 5" id="KW-0173">Coenzyme A biosynthesis</keyword>
<dbReference type="InterPro" id="IPR027417">
    <property type="entry name" value="P-loop_NTPase"/>
</dbReference>
<dbReference type="RefSeq" id="WP_188746283.1">
    <property type="nucleotide sequence ID" value="NZ_BMIJ01000002.1"/>
</dbReference>
<evidence type="ECO:0000313" key="8">
    <source>
        <dbReference type="Proteomes" id="UP000629025"/>
    </source>
</evidence>
<dbReference type="Gene3D" id="3.40.50.300">
    <property type="entry name" value="P-loop containing nucleotide triphosphate hydrolases"/>
    <property type="match status" value="1"/>
</dbReference>
<accession>A0ABQ1KA05</accession>
<keyword evidence="8" id="KW-1185">Reference proteome</keyword>
<organism evidence="7 8">
    <name type="scientific">Marinobacterium zhoushanense</name>
    <dbReference type="NCBI Taxonomy" id="1679163"/>
    <lineage>
        <taxon>Bacteria</taxon>
        <taxon>Pseudomonadati</taxon>
        <taxon>Pseudomonadota</taxon>
        <taxon>Gammaproteobacteria</taxon>
        <taxon>Oceanospirillales</taxon>
        <taxon>Oceanospirillaceae</taxon>
        <taxon>Marinobacterium</taxon>
    </lineage>
</organism>
<dbReference type="PROSITE" id="PS51219">
    <property type="entry name" value="DPCK"/>
    <property type="match status" value="1"/>
</dbReference>
<dbReference type="PANTHER" id="PTHR10695:SF46">
    <property type="entry name" value="BIFUNCTIONAL COENZYME A SYNTHASE-RELATED"/>
    <property type="match status" value="1"/>
</dbReference>
<evidence type="ECO:0000256" key="5">
    <source>
        <dbReference type="HAMAP-Rule" id="MF_00376"/>
    </source>
</evidence>
<dbReference type="Pfam" id="PF01121">
    <property type="entry name" value="CoaE"/>
    <property type="match status" value="1"/>
</dbReference>
<evidence type="ECO:0000256" key="3">
    <source>
        <dbReference type="ARBA" id="ARBA00022840"/>
    </source>
</evidence>
<dbReference type="CDD" id="cd02022">
    <property type="entry name" value="DPCK"/>
    <property type="match status" value="1"/>
</dbReference>
<keyword evidence="5" id="KW-0808">Transferase</keyword>
<dbReference type="InterPro" id="IPR001977">
    <property type="entry name" value="Depp_CoAkinase"/>
</dbReference>
<comment type="pathway">
    <text evidence="5">Cofactor biosynthesis; coenzyme A biosynthesis; CoA from (R)-pantothenate: step 5/5.</text>
</comment>
<dbReference type="SUPFAM" id="SSF52540">
    <property type="entry name" value="P-loop containing nucleoside triphosphate hydrolases"/>
    <property type="match status" value="1"/>
</dbReference>
<evidence type="ECO:0000256" key="2">
    <source>
        <dbReference type="ARBA" id="ARBA00022741"/>
    </source>
</evidence>
<evidence type="ECO:0000313" key="7">
    <source>
        <dbReference type="EMBL" id="GGB87584.1"/>
    </source>
</evidence>
<dbReference type="EC" id="2.7.1.24" evidence="5 6"/>
<dbReference type="GO" id="GO:0016301">
    <property type="term" value="F:kinase activity"/>
    <property type="evidence" value="ECO:0007669"/>
    <property type="project" value="UniProtKB-KW"/>
</dbReference>
<keyword evidence="3 5" id="KW-0067">ATP-binding</keyword>
<feature type="binding site" evidence="5">
    <location>
        <begin position="14"/>
        <end position="19"/>
    </location>
    <ligand>
        <name>ATP</name>
        <dbReference type="ChEBI" id="CHEBI:30616"/>
    </ligand>
</feature>
<gene>
    <name evidence="5 7" type="primary">coaE</name>
    <name evidence="7" type="ORF">GCM10011352_11930</name>
</gene>
<dbReference type="Proteomes" id="UP000629025">
    <property type="component" value="Unassembled WGS sequence"/>
</dbReference>
<proteinExistence type="inferred from homology"/>